<dbReference type="SUPFAM" id="SSF51182">
    <property type="entry name" value="RmlC-like cupins"/>
    <property type="match status" value="1"/>
</dbReference>
<dbReference type="GO" id="GO:0008270">
    <property type="term" value="F:zinc ion binding"/>
    <property type="evidence" value="ECO:0007669"/>
    <property type="project" value="InterPro"/>
</dbReference>
<dbReference type="InterPro" id="IPR016305">
    <property type="entry name" value="Mannose-6-P_Isomerase"/>
</dbReference>
<evidence type="ECO:0000256" key="4">
    <source>
        <dbReference type="ARBA" id="ARBA00022723"/>
    </source>
</evidence>
<keyword evidence="5 8" id="KW-0862">Zinc</keyword>
<evidence type="ECO:0000256" key="3">
    <source>
        <dbReference type="ARBA" id="ARBA00011956"/>
    </source>
</evidence>
<evidence type="ECO:0000259" key="9">
    <source>
        <dbReference type="Pfam" id="PF20511"/>
    </source>
</evidence>
<evidence type="ECO:0000256" key="8">
    <source>
        <dbReference type="PIRSR" id="PIRSR001480-2"/>
    </source>
</evidence>
<dbReference type="EMBL" id="FNVG01000002">
    <property type="protein sequence ID" value="SEF62594.1"/>
    <property type="molecule type" value="Genomic_DNA"/>
</dbReference>
<dbReference type="PANTHER" id="PTHR10309">
    <property type="entry name" value="MANNOSE-6-PHOSPHATE ISOMERASE"/>
    <property type="match status" value="1"/>
</dbReference>
<dbReference type="NCBIfam" id="TIGR00218">
    <property type="entry name" value="manA"/>
    <property type="match status" value="1"/>
</dbReference>
<evidence type="ECO:0000256" key="2">
    <source>
        <dbReference type="ARBA" id="ARBA00010772"/>
    </source>
</evidence>
<comment type="cofactor">
    <cofactor evidence="8">
        <name>Zn(2+)</name>
        <dbReference type="ChEBI" id="CHEBI:29105"/>
    </cofactor>
    <text evidence="8">Binds 1 zinc ion per subunit.</text>
</comment>
<dbReference type="InterPro" id="IPR018050">
    <property type="entry name" value="Pmannose_isomerase-type1_CS"/>
</dbReference>
<protein>
    <recommendedName>
        <fullName evidence="3">mannose-6-phosphate isomerase</fullName>
        <ecNumber evidence="3">5.3.1.8</ecNumber>
    </recommendedName>
</protein>
<dbReference type="GO" id="GO:0004476">
    <property type="term" value="F:mannose-6-phosphate isomerase activity"/>
    <property type="evidence" value="ECO:0007669"/>
    <property type="project" value="UniProtKB-EC"/>
</dbReference>
<dbReference type="InterPro" id="IPR046457">
    <property type="entry name" value="PMI_typeI_cat"/>
</dbReference>
<dbReference type="Pfam" id="PF20511">
    <property type="entry name" value="PMI_typeI_cat"/>
    <property type="match status" value="1"/>
</dbReference>
<dbReference type="AlphaFoldDB" id="A0A1H5TIJ8"/>
<evidence type="ECO:0000256" key="7">
    <source>
        <dbReference type="PIRSR" id="PIRSR001480-1"/>
    </source>
</evidence>
<dbReference type="InterPro" id="IPR011051">
    <property type="entry name" value="RmlC_Cupin_sf"/>
</dbReference>
<feature type="active site" evidence="7">
    <location>
        <position position="269"/>
    </location>
</feature>
<accession>A0A1H5TIJ8</accession>
<dbReference type="GO" id="GO:0009298">
    <property type="term" value="P:GDP-mannose biosynthetic process"/>
    <property type="evidence" value="ECO:0007669"/>
    <property type="project" value="InterPro"/>
</dbReference>
<keyword evidence="4 8" id="KW-0479">Metal-binding</keyword>
<dbReference type="CDD" id="cd07011">
    <property type="entry name" value="cupin_PMI_type_I_N"/>
    <property type="match status" value="1"/>
</dbReference>
<dbReference type="Gene3D" id="2.60.120.10">
    <property type="entry name" value="Jelly Rolls"/>
    <property type="match status" value="2"/>
</dbReference>
<comment type="catalytic activity">
    <reaction evidence="1">
        <text>D-mannose 6-phosphate = D-fructose 6-phosphate</text>
        <dbReference type="Rhea" id="RHEA:12356"/>
        <dbReference type="ChEBI" id="CHEBI:58735"/>
        <dbReference type="ChEBI" id="CHEBI:61527"/>
        <dbReference type="EC" id="5.3.1.8"/>
    </reaction>
</comment>
<evidence type="ECO:0000313" key="10">
    <source>
        <dbReference type="EMBL" id="SEF62594.1"/>
    </source>
</evidence>
<evidence type="ECO:0000256" key="5">
    <source>
        <dbReference type="ARBA" id="ARBA00022833"/>
    </source>
</evidence>
<dbReference type="EC" id="5.3.1.8" evidence="3"/>
<organism evidence="10 11">
    <name type="scientific">Vibrio hangzhouensis</name>
    <dbReference type="NCBI Taxonomy" id="462991"/>
    <lineage>
        <taxon>Bacteria</taxon>
        <taxon>Pseudomonadati</taxon>
        <taxon>Pseudomonadota</taxon>
        <taxon>Gammaproteobacteria</taxon>
        <taxon>Vibrionales</taxon>
        <taxon>Vibrionaceae</taxon>
        <taxon>Vibrio</taxon>
    </lineage>
</organism>
<evidence type="ECO:0000256" key="6">
    <source>
        <dbReference type="ARBA" id="ARBA00023235"/>
    </source>
</evidence>
<dbReference type="PRINTS" id="PR00714">
    <property type="entry name" value="MAN6PISMRASE"/>
</dbReference>
<dbReference type="PROSITE" id="PS00965">
    <property type="entry name" value="PMI_I_1"/>
    <property type="match status" value="1"/>
</dbReference>
<feature type="binding site" evidence="8">
    <location>
        <position position="250"/>
    </location>
    <ligand>
        <name>Zn(2+)</name>
        <dbReference type="ChEBI" id="CHEBI:29105"/>
    </ligand>
</feature>
<sequence length="386" mass="43258">MSNKIHRLKNQIQRYHWGTRTSIPVILRNARLATNEPLAEYWISSHPLLPSFIDETGESLTSFLANQNEDQKALPFIVKLLSANTPLSIQVHPSKEQALEGFLNENRKGIGLTDSTRNYKDNNHKPETIIALTTFEALVGFRTKEAIIQDVTTIDNKHLSLVILNLATLPEHKFLEKLMQWLLSRSPNTIQCIVNDLIGKKQKLNLSAINTISLLSEEYGNDVGVLMALILNKVSLNPNESLYIKEGIPHAYLNGTGIEVMASSDNVLRAGLTPKHVDIEELLNITTFQHYLPRIEQVQFQVGAQQLTVPTPDYQIEILTINNAPFSFETTSSGEILFVISGDLQCDKQHLQQGDSFVTTPNTNQLLIEGVGKVMRVYNKLKNASV</sequence>
<reference evidence="11" key="1">
    <citation type="submission" date="2016-10" db="EMBL/GenBank/DDBJ databases">
        <authorList>
            <person name="Varghese N."/>
            <person name="Submissions S."/>
        </authorList>
    </citation>
    <scope>NUCLEOTIDE SEQUENCE [LARGE SCALE GENOMIC DNA]</scope>
    <source>
        <strain evidence="11">CGMCC 1.7062</strain>
    </source>
</reference>
<dbReference type="GO" id="GO:0005829">
    <property type="term" value="C:cytosol"/>
    <property type="evidence" value="ECO:0007669"/>
    <property type="project" value="TreeGrafter"/>
</dbReference>
<dbReference type="InterPro" id="IPR001250">
    <property type="entry name" value="Man6P_Isoase-1"/>
</dbReference>
<keyword evidence="11" id="KW-1185">Reference proteome</keyword>
<comment type="similarity">
    <text evidence="2">Belongs to the mannose-6-phosphate isomerase type 1 family.</text>
</comment>
<dbReference type="RefSeq" id="WP_103878876.1">
    <property type="nucleotide sequence ID" value="NZ_FNVG01000002.1"/>
</dbReference>
<keyword evidence="6 10" id="KW-0413">Isomerase</keyword>
<evidence type="ECO:0000256" key="1">
    <source>
        <dbReference type="ARBA" id="ARBA00000757"/>
    </source>
</evidence>
<feature type="domain" description="Phosphomannose isomerase type I catalytic" evidence="9">
    <location>
        <begin position="6"/>
        <end position="143"/>
    </location>
</feature>
<dbReference type="PIRSF" id="PIRSF001480">
    <property type="entry name" value="Mannose-6-phosphate_isomerase"/>
    <property type="match status" value="1"/>
</dbReference>
<gene>
    <name evidence="10" type="ORF">SAMN04488244_102274</name>
</gene>
<dbReference type="InterPro" id="IPR014710">
    <property type="entry name" value="RmlC-like_jellyroll"/>
</dbReference>
<evidence type="ECO:0000313" key="11">
    <source>
        <dbReference type="Proteomes" id="UP000236721"/>
    </source>
</evidence>
<proteinExistence type="inferred from homology"/>
<feature type="binding site" evidence="8">
    <location>
        <position position="127"/>
    </location>
    <ligand>
        <name>Zn(2+)</name>
        <dbReference type="ChEBI" id="CHEBI:29105"/>
    </ligand>
</feature>
<name>A0A1H5TIJ8_9VIBR</name>
<dbReference type="Proteomes" id="UP000236721">
    <property type="component" value="Unassembled WGS sequence"/>
</dbReference>
<dbReference type="PANTHER" id="PTHR10309:SF0">
    <property type="entry name" value="MANNOSE-6-PHOSPHATE ISOMERASE"/>
    <property type="match status" value="1"/>
</dbReference>
<dbReference type="PROSITE" id="PS00966">
    <property type="entry name" value="PMI_I_2"/>
    <property type="match status" value="1"/>
</dbReference>
<feature type="binding site" evidence="8">
    <location>
        <position position="92"/>
    </location>
    <ligand>
        <name>Zn(2+)</name>
        <dbReference type="ChEBI" id="CHEBI:29105"/>
    </ligand>
</feature>
<dbReference type="GO" id="GO:0005975">
    <property type="term" value="P:carbohydrate metabolic process"/>
    <property type="evidence" value="ECO:0007669"/>
    <property type="project" value="InterPro"/>
</dbReference>
<dbReference type="Gene3D" id="1.10.441.10">
    <property type="entry name" value="Phosphomannose Isomerase, domain 2"/>
    <property type="match status" value="1"/>
</dbReference>
<dbReference type="OrthoDB" id="9792649at2"/>
<feature type="binding site" evidence="8">
    <location>
        <position position="90"/>
    </location>
    <ligand>
        <name>Zn(2+)</name>
        <dbReference type="ChEBI" id="CHEBI:29105"/>
    </ligand>
</feature>